<protein>
    <recommendedName>
        <fullName evidence="3">Lipoprotein</fullName>
    </recommendedName>
</protein>
<organism evidence="1 2">
    <name type="scientific">Aquirufa regiilacus</name>
    <dbReference type="NCBI Taxonomy" id="3024868"/>
    <lineage>
        <taxon>Bacteria</taxon>
        <taxon>Pseudomonadati</taxon>
        <taxon>Bacteroidota</taxon>
        <taxon>Cytophagia</taxon>
        <taxon>Cytophagales</taxon>
        <taxon>Flectobacillaceae</taxon>
        <taxon>Aquirufa</taxon>
    </lineage>
</organism>
<reference evidence="1 2" key="1">
    <citation type="submission" date="2023-09" db="EMBL/GenBank/DDBJ databases">
        <title>Aquirufa genomes.</title>
        <authorList>
            <person name="Pitt A."/>
        </authorList>
    </citation>
    <scope>NUCLEOTIDE SEQUENCE [LARGE SCALE GENOMIC DNA]</scope>
    <source>
        <strain evidence="1 2">LEOWEIH-7C</strain>
    </source>
</reference>
<accession>A0ABU3TS88</accession>
<comment type="caution">
    <text evidence="1">The sequence shown here is derived from an EMBL/GenBank/DDBJ whole genome shotgun (WGS) entry which is preliminary data.</text>
</comment>
<dbReference type="EMBL" id="JAVNWW010000002">
    <property type="protein sequence ID" value="MDU0808724.1"/>
    <property type="molecule type" value="Genomic_DNA"/>
</dbReference>
<dbReference type="PROSITE" id="PS51257">
    <property type="entry name" value="PROKAR_LIPOPROTEIN"/>
    <property type="match status" value="1"/>
</dbReference>
<dbReference type="RefSeq" id="WP_316070537.1">
    <property type="nucleotide sequence ID" value="NZ_JAVNWW010000002.1"/>
</dbReference>
<evidence type="ECO:0008006" key="3">
    <source>
        <dbReference type="Google" id="ProtNLM"/>
    </source>
</evidence>
<sequence>MLISRIHFFLIASCLLVACKPSVEERVKPVFYPWEKYLTAQIDSLAKHPEAVHKTILLAGKKEEKQLKEMDWKQEWAMFLHADLNKPAAATSYDNLSEDGFVWYSLKANESLPVKKLYIQLDALDRPAKVEIEIEEKNFLFETHKKLHMNFADGRVQTYSIEGSQQMRWMSPTHYSLMGVLLPK</sequence>
<evidence type="ECO:0000313" key="2">
    <source>
        <dbReference type="Proteomes" id="UP001249959"/>
    </source>
</evidence>
<keyword evidence="2" id="KW-1185">Reference proteome</keyword>
<proteinExistence type="predicted"/>
<dbReference type="Proteomes" id="UP001249959">
    <property type="component" value="Unassembled WGS sequence"/>
</dbReference>
<evidence type="ECO:0000313" key="1">
    <source>
        <dbReference type="EMBL" id="MDU0808724.1"/>
    </source>
</evidence>
<gene>
    <name evidence="1" type="ORF">PQG45_06735</name>
</gene>
<name>A0ABU3TS88_9BACT</name>